<name>A0A1R0GYG7_9FUNG</name>
<organism evidence="2 3">
    <name type="scientific">Smittium mucronatum</name>
    <dbReference type="NCBI Taxonomy" id="133383"/>
    <lineage>
        <taxon>Eukaryota</taxon>
        <taxon>Fungi</taxon>
        <taxon>Fungi incertae sedis</taxon>
        <taxon>Zoopagomycota</taxon>
        <taxon>Kickxellomycotina</taxon>
        <taxon>Harpellomycetes</taxon>
        <taxon>Harpellales</taxon>
        <taxon>Legeriomycetaceae</taxon>
        <taxon>Smittium</taxon>
    </lineage>
</organism>
<dbReference type="PROSITE" id="PS51194">
    <property type="entry name" value="HELICASE_CTER"/>
    <property type="match status" value="1"/>
</dbReference>
<dbReference type="InterPro" id="IPR001650">
    <property type="entry name" value="Helicase_C-like"/>
</dbReference>
<sequence length="327" mass="37048">MRNYMDWIGKPGNKKKIDSGGSILVFLPGIRDQDRLFKLLFLKNRIRNAVVLQLHSTKRNQNLRVDYTNSLNVDTEILSNLGSKNNNILEEKLTGIRKIILATNIAETGITIPDVTVVIDTGKSKQKRYHDESGEYGIYEDFVSKSNVKQRSGRAGRTMPGISFRLFKQKDYEGMSEYPEPEINRIPLENFCLKSKLFYNGNIEDFMKELISPPEYSKIQNSINELTKNGLLDKDQKMTSIGENIGRLSLDYNMAKMLLMSIKLSCLDPILTYVSIKLKGDGAFRRGNNTRILENLADGLLMKPGTEGLQDISPTGYACYQSGLKIR</sequence>
<dbReference type="Gene3D" id="3.40.50.300">
    <property type="entry name" value="P-loop containing nucleotide triphosphate hydrolases"/>
    <property type="match status" value="1"/>
</dbReference>
<dbReference type="GO" id="GO:0003723">
    <property type="term" value="F:RNA binding"/>
    <property type="evidence" value="ECO:0007669"/>
    <property type="project" value="TreeGrafter"/>
</dbReference>
<dbReference type="Proteomes" id="UP000187455">
    <property type="component" value="Unassembled WGS sequence"/>
</dbReference>
<gene>
    <name evidence="2" type="ORF">AYI68_g3957</name>
</gene>
<evidence type="ECO:0000313" key="3">
    <source>
        <dbReference type="Proteomes" id="UP000187455"/>
    </source>
</evidence>
<comment type="caution">
    <text evidence="2">The sequence shown here is derived from an EMBL/GenBank/DDBJ whole genome shotgun (WGS) entry which is preliminary data.</text>
</comment>
<dbReference type="Gene3D" id="1.20.120.1080">
    <property type="match status" value="1"/>
</dbReference>
<keyword evidence="3" id="KW-1185">Reference proteome</keyword>
<reference evidence="2 3" key="1">
    <citation type="journal article" date="2016" name="Mol. Biol. Evol.">
        <title>Genome-Wide Survey of Gut Fungi (Harpellales) Reveals the First Horizontally Transferred Ubiquitin Gene from a Mosquito Host.</title>
        <authorList>
            <person name="Wang Y."/>
            <person name="White M.M."/>
            <person name="Kvist S."/>
            <person name="Moncalvo J.M."/>
        </authorList>
    </citation>
    <scope>NUCLEOTIDE SEQUENCE [LARGE SCALE GENOMIC DNA]</scope>
    <source>
        <strain evidence="2 3">ALG-7-W6</strain>
    </source>
</reference>
<dbReference type="Pfam" id="PF00271">
    <property type="entry name" value="Helicase_C"/>
    <property type="match status" value="1"/>
</dbReference>
<dbReference type="STRING" id="133383.A0A1R0GYG7"/>
<keyword evidence="2" id="KW-0547">Nucleotide-binding</keyword>
<keyword evidence="2" id="KW-0378">Hydrolase</keyword>
<keyword evidence="2" id="KW-0067">ATP-binding</keyword>
<accession>A0A1R0GYG7</accession>
<dbReference type="CDD" id="cd18791">
    <property type="entry name" value="SF2_C_RHA"/>
    <property type="match status" value="1"/>
</dbReference>
<evidence type="ECO:0000313" key="2">
    <source>
        <dbReference type="EMBL" id="OLY81927.1"/>
    </source>
</evidence>
<dbReference type="OrthoDB" id="10253254at2759"/>
<dbReference type="PANTHER" id="PTHR18934:SF213">
    <property type="entry name" value="3'-5' RNA HELICASE YTHDC2"/>
    <property type="match status" value="1"/>
</dbReference>
<dbReference type="PANTHER" id="PTHR18934">
    <property type="entry name" value="ATP-DEPENDENT RNA HELICASE"/>
    <property type="match status" value="1"/>
</dbReference>
<proteinExistence type="predicted"/>
<dbReference type="AlphaFoldDB" id="A0A1R0GYG7"/>
<evidence type="ECO:0000259" key="1">
    <source>
        <dbReference type="PROSITE" id="PS51194"/>
    </source>
</evidence>
<dbReference type="SUPFAM" id="SSF52540">
    <property type="entry name" value="P-loop containing nucleoside triphosphate hydrolases"/>
    <property type="match status" value="1"/>
</dbReference>
<dbReference type="SMART" id="SM00490">
    <property type="entry name" value="HELICc"/>
    <property type="match status" value="1"/>
</dbReference>
<dbReference type="EMBL" id="LSSL01002072">
    <property type="protein sequence ID" value="OLY81927.1"/>
    <property type="molecule type" value="Genomic_DNA"/>
</dbReference>
<protein>
    <submittedName>
        <fullName evidence="2">ATP-dependent RNA helicase DHX29</fullName>
    </submittedName>
</protein>
<feature type="domain" description="Helicase C-terminal" evidence="1">
    <location>
        <begin position="1"/>
        <end position="199"/>
    </location>
</feature>
<dbReference type="GO" id="GO:0004386">
    <property type="term" value="F:helicase activity"/>
    <property type="evidence" value="ECO:0007669"/>
    <property type="project" value="UniProtKB-KW"/>
</dbReference>
<keyword evidence="2" id="KW-0347">Helicase</keyword>
<dbReference type="InterPro" id="IPR027417">
    <property type="entry name" value="P-loop_NTPase"/>
</dbReference>